<dbReference type="GO" id="GO:0003964">
    <property type="term" value="F:RNA-directed DNA polymerase activity"/>
    <property type="evidence" value="ECO:0007669"/>
    <property type="project" value="UniProtKB-KW"/>
</dbReference>
<organism evidence="9 10">
    <name type="scientific">Cucumis melo var. makuwa</name>
    <name type="common">Oriental melon</name>
    <dbReference type="NCBI Taxonomy" id="1194695"/>
    <lineage>
        <taxon>Eukaryota</taxon>
        <taxon>Viridiplantae</taxon>
        <taxon>Streptophyta</taxon>
        <taxon>Embryophyta</taxon>
        <taxon>Tracheophyta</taxon>
        <taxon>Spermatophyta</taxon>
        <taxon>Magnoliopsida</taxon>
        <taxon>eudicotyledons</taxon>
        <taxon>Gunneridae</taxon>
        <taxon>Pentapetalae</taxon>
        <taxon>rosids</taxon>
        <taxon>fabids</taxon>
        <taxon>Cucurbitales</taxon>
        <taxon>Cucurbitaceae</taxon>
        <taxon>Benincaseae</taxon>
        <taxon>Cucumis</taxon>
    </lineage>
</organism>
<dbReference type="PANTHER" id="PTHR48475">
    <property type="entry name" value="RIBONUCLEASE H"/>
    <property type="match status" value="1"/>
</dbReference>
<dbReference type="Pfam" id="PF17917">
    <property type="entry name" value="RT_RNaseH"/>
    <property type="match status" value="1"/>
</dbReference>
<keyword evidence="1" id="KW-0808">Transferase</keyword>
<evidence type="ECO:0000313" key="10">
    <source>
        <dbReference type="Proteomes" id="UP000321947"/>
    </source>
</evidence>
<keyword evidence="6" id="KW-0695">RNA-directed DNA polymerase</keyword>
<dbReference type="GO" id="GO:0004523">
    <property type="term" value="F:RNA-DNA hybrid ribonuclease activity"/>
    <property type="evidence" value="ECO:0007669"/>
    <property type="project" value="InterPro"/>
</dbReference>
<dbReference type="InterPro" id="IPR001584">
    <property type="entry name" value="Integrase_cat-core"/>
</dbReference>
<dbReference type="InterPro" id="IPR012337">
    <property type="entry name" value="RNaseH-like_sf"/>
</dbReference>
<dbReference type="InterPro" id="IPR002156">
    <property type="entry name" value="RNaseH_domain"/>
</dbReference>
<dbReference type="PROSITE" id="PS50994">
    <property type="entry name" value="INTEGRASE"/>
    <property type="match status" value="1"/>
</dbReference>
<dbReference type="AlphaFoldDB" id="A0A5D3BZ59"/>
<evidence type="ECO:0000256" key="4">
    <source>
        <dbReference type="ARBA" id="ARBA00022759"/>
    </source>
</evidence>
<dbReference type="FunFam" id="3.30.70.270:FF:000020">
    <property type="entry name" value="Transposon Tf2-6 polyprotein-like Protein"/>
    <property type="match status" value="1"/>
</dbReference>
<feature type="domain" description="Integrase catalytic" evidence="8">
    <location>
        <begin position="995"/>
        <end position="1178"/>
    </location>
</feature>
<dbReference type="PROSITE" id="PS50879">
    <property type="entry name" value="RNASE_H_1"/>
    <property type="match status" value="1"/>
</dbReference>
<feature type="domain" description="RNase H type-1" evidence="7">
    <location>
        <begin position="802"/>
        <end position="931"/>
    </location>
</feature>
<dbReference type="Proteomes" id="UP000321947">
    <property type="component" value="Unassembled WGS sequence"/>
</dbReference>
<dbReference type="InterPro" id="IPR036397">
    <property type="entry name" value="RNaseH_sf"/>
</dbReference>
<dbReference type="Gene3D" id="3.30.420.10">
    <property type="entry name" value="Ribonuclease H-like superfamily/Ribonuclease H"/>
    <property type="match status" value="2"/>
</dbReference>
<evidence type="ECO:0000259" key="7">
    <source>
        <dbReference type="PROSITE" id="PS50879"/>
    </source>
</evidence>
<dbReference type="PANTHER" id="PTHR48475:SF1">
    <property type="entry name" value="RNASE H TYPE-1 DOMAIN-CONTAINING PROTEIN"/>
    <property type="match status" value="1"/>
</dbReference>
<sequence length="1238" mass="141375">MVRSFLASQGSLKVKRHDLILTNLEKEDSKQREGEISCHHITILEELEIEIPEEDAEDVPQSLEDGGQSIVDELKEVNLDTMEEPCPTFISASLSSEKESKYMSLLTEYKDIFASSYKEMSGLNPKIEVEVNKLIEAGFIREVKYPTWITNIVPIRKKNGQLHICVDFCDLNNLEKEDSKQREGEISCHHITILEELEIEIPEEDAEDVPQSLEDGGQSIVDELKEVNLDTMEEPCPTFISASLSSEKESKYMSLLTEYKDIFASSYKEMSGLNPKIEVEVNKLIEAGFIREVKYPTWITNIVPIRKKNGQLHICVDFCDLNNLEKEDSKQREGEISCHHITILEELEIEIPEEDAEDVPQSLEDGGQSIVDELKEVNLDTMEEPCPTFISASLSSEKESKYMSLLTEYKDIFASSYKEMSGLNPKIEVEVNKLIEAGFIREVKYPTWITNIVPIRKKNGQLHICVDFCDLNNACPKDDFPLPITEIMVDVTTGHEALSFMDGSSGYNQIQMALSDEEVTFFRTPKGIYCYKMMPFGLKNVVPLIDVLCKKCLTICNIRKFLGFIVRHRRIEINQSKIDAIQKMPRPKSLHDLRSLQGRLAYTRRFISNLAGRCQPFQKLMRKGENFVWDEACQNAFDSINKYLLNPPVLGAPIPGKPLILYIAAQERSLGALLAQEKEKGKEHSLYYLSRTLVGAEVNYSSIKKMCLALFFVIDKLRHYMQAFTVHLVAKADPIKYVLSRPIISGRLAKWAILLQQYDIVYISQKAIKGQALTDLLADHPIPSYWKLCEDLPDDEVFFTEVMEPWTMYFDGTVRRSGAGAGIILNSPEKYMLPYSFALAELCSNNVAECQALTIGLQMALEIGVSLIEIYDDLKLIINQLSLQYDVKHEDLKPYFTYARQLMERLDSVMLEHVPRIENKRADALVNLATALVMPDNVALNIPLCQRWIMPPILPECQEANVTTSHLIDEEDWRQPIIEYLEHGKLPKDSRHKTKPLHPTVASWSFEAWGLDLVGPITLKSSAGHSYILAATDYFSKWAEAIPLREAKKENVANFIRNHIIYRYGIPHWIMTDNGSKFSNSMIDKLCEKFKFKQYKSSMYNAAANGLGEAFNKTLCNLLKKIVSKSKRDWQERIDEALVEALDEERLEAQQALECYQARMSKAFDKHVKPRSFLVGELVLAIRRPIITTRHTGNKFTSKWDGPYIVKEVYTNGAYKIVDRDKLKIGPINGKFLKNFYA</sequence>
<keyword evidence="5" id="KW-0378">Hydrolase</keyword>
<dbReference type="InterPro" id="IPR000477">
    <property type="entry name" value="RT_dom"/>
</dbReference>
<dbReference type="SUPFAM" id="SSF56672">
    <property type="entry name" value="DNA/RNA polymerases"/>
    <property type="match status" value="3"/>
</dbReference>
<proteinExistence type="predicted"/>
<evidence type="ECO:0000259" key="8">
    <source>
        <dbReference type="PROSITE" id="PS50994"/>
    </source>
</evidence>
<dbReference type="EMBL" id="SSTD01014204">
    <property type="protein sequence ID" value="TYK04445.1"/>
    <property type="molecule type" value="Genomic_DNA"/>
</dbReference>
<evidence type="ECO:0000313" key="9">
    <source>
        <dbReference type="EMBL" id="TYK04445.1"/>
    </source>
</evidence>
<evidence type="ECO:0000256" key="5">
    <source>
        <dbReference type="ARBA" id="ARBA00022801"/>
    </source>
</evidence>
<evidence type="ECO:0000256" key="1">
    <source>
        <dbReference type="ARBA" id="ARBA00022679"/>
    </source>
</evidence>
<dbReference type="SUPFAM" id="SSF53098">
    <property type="entry name" value="Ribonuclease H-like"/>
    <property type="match status" value="2"/>
</dbReference>
<evidence type="ECO:0000256" key="3">
    <source>
        <dbReference type="ARBA" id="ARBA00022722"/>
    </source>
</evidence>
<dbReference type="Gene3D" id="3.30.70.270">
    <property type="match status" value="2"/>
</dbReference>
<gene>
    <name evidence="9" type="ORF">E5676_scaffold409G00440</name>
</gene>
<dbReference type="CDD" id="cd09274">
    <property type="entry name" value="RNase_HI_RT_Ty3"/>
    <property type="match status" value="1"/>
</dbReference>
<evidence type="ECO:0000256" key="2">
    <source>
        <dbReference type="ARBA" id="ARBA00022695"/>
    </source>
</evidence>
<dbReference type="InterPro" id="IPR043128">
    <property type="entry name" value="Rev_trsase/Diguanyl_cyclase"/>
</dbReference>
<dbReference type="CDD" id="cd09279">
    <property type="entry name" value="RNase_HI_like"/>
    <property type="match status" value="1"/>
</dbReference>
<dbReference type="InterPro" id="IPR043502">
    <property type="entry name" value="DNA/RNA_pol_sf"/>
</dbReference>
<protein>
    <submittedName>
        <fullName evidence="9">Uncharacterized protein</fullName>
    </submittedName>
</protein>
<name>A0A5D3BZ59_CUCMM</name>
<dbReference type="GO" id="GO:0003676">
    <property type="term" value="F:nucleic acid binding"/>
    <property type="evidence" value="ECO:0007669"/>
    <property type="project" value="InterPro"/>
</dbReference>
<reference evidence="9 10" key="1">
    <citation type="submission" date="2019-08" db="EMBL/GenBank/DDBJ databases">
        <title>Draft genome sequences of two oriental melons (Cucumis melo L. var makuwa).</title>
        <authorList>
            <person name="Kwon S.-Y."/>
        </authorList>
    </citation>
    <scope>NUCLEOTIDE SEQUENCE [LARGE SCALE GENOMIC DNA]</scope>
    <source>
        <strain evidence="10">cv. Chang Bougi</strain>
        <tissue evidence="9">Leaf</tissue>
    </source>
</reference>
<dbReference type="Pfam" id="PF13456">
    <property type="entry name" value="RVT_3"/>
    <property type="match status" value="1"/>
</dbReference>
<keyword evidence="3" id="KW-0540">Nuclease</keyword>
<accession>A0A5D3BZ59</accession>
<dbReference type="CDD" id="cd01647">
    <property type="entry name" value="RT_LTR"/>
    <property type="match status" value="1"/>
</dbReference>
<dbReference type="GO" id="GO:0015074">
    <property type="term" value="P:DNA integration"/>
    <property type="evidence" value="ECO:0007669"/>
    <property type="project" value="InterPro"/>
</dbReference>
<keyword evidence="4" id="KW-0255">Endonuclease</keyword>
<keyword evidence="2" id="KW-0548">Nucleotidyltransferase</keyword>
<dbReference type="Pfam" id="PF00078">
    <property type="entry name" value="RVT_1"/>
    <property type="match status" value="1"/>
</dbReference>
<comment type="caution">
    <text evidence="9">The sequence shown here is derived from an EMBL/GenBank/DDBJ whole genome shotgun (WGS) entry which is preliminary data.</text>
</comment>
<dbReference type="InterPro" id="IPR041373">
    <property type="entry name" value="RT_RNaseH"/>
</dbReference>
<dbReference type="Pfam" id="PF00665">
    <property type="entry name" value="rve"/>
    <property type="match status" value="1"/>
</dbReference>
<evidence type="ECO:0000256" key="6">
    <source>
        <dbReference type="ARBA" id="ARBA00022918"/>
    </source>
</evidence>
<dbReference type="Gene3D" id="3.10.10.10">
    <property type="entry name" value="HIV Type 1 Reverse Transcriptase, subunit A, domain 1"/>
    <property type="match status" value="3"/>
</dbReference>